<feature type="compositionally biased region" description="Basic and acidic residues" evidence="1">
    <location>
        <begin position="82"/>
        <end position="93"/>
    </location>
</feature>
<feature type="region of interest" description="Disordered" evidence="1">
    <location>
        <begin position="82"/>
        <end position="110"/>
    </location>
</feature>
<keyword evidence="2" id="KW-0614">Plasmid</keyword>
<evidence type="ECO:0000313" key="2">
    <source>
        <dbReference type="EMBL" id="CAI10277.1"/>
    </source>
</evidence>
<organism evidence="2 3">
    <name type="scientific">Aromatoleum aromaticum (strain DSM 19018 / LMG 30748 / EbN1)</name>
    <name type="common">Azoarcus sp. (strain EbN1)</name>
    <dbReference type="NCBI Taxonomy" id="76114"/>
    <lineage>
        <taxon>Bacteria</taxon>
        <taxon>Pseudomonadati</taxon>
        <taxon>Pseudomonadota</taxon>
        <taxon>Betaproteobacteria</taxon>
        <taxon>Rhodocyclales</taxon>
        <taxon>Rhodocyclaceae</taxon>
        <taxon>Aromatoleum</taxon>
    </lineage>
</organism>
<dbReference type="HOGENOM" id="CLU_1329696_0_0_4"/>
<proteinExistence type="predicted"/>
<sequence>MVIHPIRLNPAPSALWTRGHTACRLPLESEAACAPHRERGLPPPCRLRHLTALEHHPALIGRRPAASPPGWWLNSYPSLPEEPLRLRPSDPKARPRPSNANAHTACLPSRSRERLDPACLAASLAPSCLLQPKAQTRDRASHCPPPTTPNRKPQPSFLQTRGHRPPSSDLTDTRSSLQPQGQTSPSPCLGRPDAHHPARPQPGQRG</sequence>
<protein>
    <submittedName>
        <fullName evidence="2">Uncharacterized protein</fullName>
    </submittedName>
</protein>
<evidence type="ECO:0000256" key="1">
    <source>
        <dbReference type="SAM" id="MobiDB-lite"/>
    </source>
</evidence>
<name>Q5NXD7_AROAE</name>
<reference evidence="2 3" key="1">
    <citation type="journal article" date="2005" name="Arch. Microbiol.">
        <title>The genome sequence of an anaerobic aromatic-degrading denitrifying bacterium, strain EbN1.</title>
        <authorList>
            <person name="Rabus R."/>
            <person name="Kube M."/>
            <person name="Heider J."/>
            <person name="Beck A."/>
            <person name="Heitmann K."/>
            <person name="Widdel F."/>
            <person name="Reinhardt R."/>
        </authorList>
    </citation>
    <scope>NUCLEOTIDE SEQUENCE [LARGE SCALE GENOMIC DNA]</scope>
    <source>
        <strain evidence="2 3">EbN1</strain>
        <plasmid evidence="3">Plasmid pAzo1</plasmid>
    </source>
</reference>
<dbReference type="KEGG" id="eba:p1B37"/>
<evidence type="ECO:0000313" key="3">
    <source>
        <dbReference type="Proteomes" id="UP000006552"/>
    </source>
</evidence>
<feature type="compositionally biased region" description="Polar residues" evidence="1">
    <location>
        <begin position="168"/>
        <end position="186"/>
    </location>
</feature>
<dbReference type="AlphaFoldDB" id="Q5NXD7"/>
<dbReference type="Proteomes" id="UP000006552">
    <property type="component" value="Plasmid 1"/>
</dbReference>
<feature type="region of interest" description="Disordered" evidence="1">
    <location>
        <begin position="132"/>
        <end position="206"/>
    </location>
</feature>
<keyword evidence="3" id="KW-1185">Reference proteome</keyword>
<accession>Q5NXD7</accession>
<geneLocation type="plasmid" evidence="3">
    <name>pAzo1</name>
</geneLocation>
<feature type="compositionally biased region" description="Polar residues" evidence="1">
    <location>
        <begin position="150"/>
        <end position="159"/>
    </location>
</feature>
<dbReference type="EMBL" id="CR555307">
    <property type="protein sequence ID" value="CAI10277.1"/>
    <property type="molecule type" value="Genomic_DNA"/>
</dbReference>
<gene>
    <name evidence="2" type="ORF">p1B37</name>
</gene>